<dbReference type="CDD" id="cd08502">
    <property type="entry name" value="PBP2_NikA_DppA_OppA_like_16"/>
    <property type="match status" value="1"/>
</dbReference>
<dbReference type="Gene3D" id="3.40.190.10">
    <property type="entry name" value="Periplasmic binding protein-like II"/>
    <property type="match status" value="1"/>
</dbReference>
<proteinExistence type="inferred from homology"/>
<organism evidence="5 6">
    <name type="scientific">Ramlibacter terrae</name>
    <dbReference type="NCBI Taxonomy" id="2732511"/>
    <lineage>
        <taxon>Bacteria</taxon>
        <taxon>Pseudomonadati</taxon>
        <taxon>Pseudomonadota</taxon>
        <taxon>Betaproteobacteria</taxon>
        <taxon>Burkholderiales</taxon>
        <taxon>Comamonadaceae</taxon>
        <taxon>Ramlibacter</taxon>
    </lineage>
</organism>
<dbReference type="PANTHER" id="PTHR30290:SF38">
    <property type="entry name" value="D,D-DIPEPTIDE-BINDING PERIPLASMIC PROTEIN DDPA-RELATED"/>
    <property type="match status" value="1"/>
</dbReference>
<dbReference type="PIRSF" id="PIRSF002741">
    <property type="entry name" value="MppA"/>
    <property type="match status" value="1"/>
</dbReference>
<evidence type="ECO:0000256" key="2">
    <source>
        <dbReference type="ARBA" id="ARBA00022729"/>
    </source>
</evidence>
<feature type="domain" description="Solute-binding protein family 5" evidence="4">
    <location>
        <begin position="74"/>
        <end position="433"/>
    </location>
</feature>
<dbReference type="EMBL" id="CP053418">
    <property type="protein sequence ID" value="QJW84973.1"/>
    <property type="molecule type" value="Genomic_DNA"/>
</dbReference>
<dbReference type="PANTHER" id="PTHR30290">
    <property type="entry name" value="PERIPLASMIC BINDING COMPONENT OF ABC TRANSPORTER"/>
    <property type="match status" value="1"/>
</dbReference>
<evidence type="ECO:0000256" key="3">
    <source>
        <dbReference type="SAM" id="SignalP"/>
    </source>
</evidence>
<feature type="chain" id="PRO_5045501657" evidence="3">
    <location>
        <begin position="30"/>
        <end position="529"/>
    </location>
</feature>
<keyword evidence="2 3" id="KW-0732">Signal</keyword>
<evidence type="ECO:0000313" key="6">
    <source>
        <dbReference type="Proteomes" id="UP000500826"/>
    </source>
</evidence>
<sequence>MNRRSLAALVSAAIAAGALLGTAPSFAQAAPKTLRVVAHADLKIPDPTFTTAYISRNFGYMVYDTLFAQDTSGKPKPQMVEKFTTSKDGLQWTFTLRPNLKFSDGNPVTSADAVASMQRWGARDSLGRAMGNAGAEWKAVDARNFTLTLKEPFGLVLDGLAKVSGFPAVVLPERLAKMPATAPLTEVLGSGPYVFKRDEWVPGNKAVFVRNPHYVARSEPPNGLSGSKKSAFDRVEWLYLPDANSAIAALKKGEVDYVEQLPPDYIAPLRTDPNVKILAAGARQGFTVMNQLHPPFNNPKARQAVAMAVNRERFTAAMGYPLDMRVTYCGTYFICGSPNETLAGAEPFRKADVAKARQLLAEAGYNGEKVTVLVPSDVTYLNALALMTIQTLRSIGMTVDAQTMDWASIGARRAKRDAPSAGGWNVYVTVAGEFDVNSPITNAYLSPSCGNSLPGWPCDKELDELRTAWLKETVPAKRKERLDAFHARAYQAIPYVNLGQYSAAAGARSSIKGLDKLWAGMPMFWALDK</sequence>
<dbReference type="InterPro" id="IPR039424">
    <property type="entry name" value="SBP_5"/>
</dbReference>
<evidence type="ECO:0000313" key="5">
    <source>
        <dbReference type="EMBL" id="QJW84973.1"/>
    </source>
</evidence>
<accession>A0ABX6P4I1</accession>
<reference evidence="5 6" key="1">
    <citation type="submission" date="2020-05" db="EMBL/GenBank/DDBJ databases">
        <title>Ramlibacter rhizophilus sp. nov., isolated from rhizosphere soil of national flower Mugunghwa from South Korea.</title>
        <authorList>
            <person name="Zheng-Fei Y."/>
            <person name="Huan T."/>
        </authorList>
    </citation>
    <scope>NUCLEOTIDE SEQUENCE [LARGE SCALE GENOMIC DNA]</scope>
    <source>
        <strain evidence="5 6">H242</strain>
    </source>
</reference>
<keyword evidence="6" id="KW-1185">Reference proteome</keyword>
<evidence type="ECO:0000259" key="4">
    <source>
        <dbReference type="Pfam" id="PF00496"/>
    </source>
</evidence>
<evidence type="ECO:0000256" key="1">
    <source>
        <dbReference type="ARBA" id="ARBA00005695"/>
    </source>
</evidence>
<name>A0ABX6P4I1_9BURK</name>
<dbReference type="Gene3D" id="3.10.105.10">
    <property type="entry name" value="Dipeptide-binding Protein, Domain 3"/>
    <property type="match status" value="1"/>
</dbReference>
<gene>
    <name evidence="5" type="ORF">HK414_19665</name>
</gene>
<dbReference type="Proteomes" id="UP000500826">
    <property type="component" value="Chromosome"/>
</dbReference>
<feature type="signal peptide" evidence="3">
    <location>
        <begin position="1"/>
        <end position="29"/>
    </location>
</feature>
<dbReference type="InterPro" id="IPR000914">
    <property type="entry name" value="SBP_5_dom"/>
</dbReference>
<dbReference type="InterPro" id="IPR030678">
    <property type="entry name" value="Peptide/Ni-bd"/>
</dbReference>
<dbReference type="SUPFAM" id="SSF53850">
    <property type="entry name" value="Periplasmic binding protein-like II"/>
    <property type="match status" value="1"/>
</dbReference>
<comment type="similarity">
    <text evidence="1">Belongs to the bacterial solute-binding protein 5 family.</text>
</comment>
<protein>
    <submittedName>
        <fullName evidence="5">ABC transporter substrate-binding protein</fullName>
    </submittedName>
</protein>
<dbReference type="Pfam" id="PF00496">
    <property type="entry name" value="SBP_bac_5"/>
    <property type="match status" value="1"/>
</dbReference>